<feature type="region of interest" description="Disordered" evidence="2">
    <location>
        <begin position="1008"/>
        <end position="1118"/>
    </location>
</feature>
<dbReference type="GO" id="GO:0005975">
    <property type="term" value="P:carbohydrate metabolic process"/>
    <property type="evidence" value="ECO:0007669"/>
    <property type="project" value="InterPro"/>
</dbReference>
<dbReference type="PANTHER" id="PTHR31047">
    <property type="entry name" value="MEIOTICALLY UP-REGULATED GENE 157 PROTEIN"/>
    <property type="match status" value="1"/>
</dbReference>
<protein>
    <submittedName>
        <fullName evidence="3">Uncharacterized protein</fullName>
    </submittedName>
</protein>
<dbReference type="Pfam" id="PF10521">
    <property type="entry name" value="Tti2"/>
    <property type="match status" value="1"/>
</dbReference>
<comment type="similarity">
    <text evidence="1">Belongs to the TTI2 family.</text>
</comment>
<evidence type="ECO:0000313" key="4">
    <source>
        <dbReference type="Proteomes" id="UP001221413"/>
    </source>
</evidence>
<evidence type="ECO:0000256" key="1">
    <source>
        <dbReference type="ARBA" id="ARBA00034736"/>
    </source>
</evidence>
<evidence type="ECO:0000313" key="3">
    <source>
        <dbReference type="EMBL" id="KAJ6259260.1"/>
    </source>
</evidence>
<feature type="region of interest" description="Disordered" evidence="2">
    <location>
        <begin position="586"/>
        <end position="608"/>
    </location>
</feature>
<accession>A0AAD6IX87</accession>
<dbReference type="InterPro" id="IPR018870">
    <property type="entry name" value="Tti2"/>
</dbReference>
<dbReference type="Proteomes" id="UP001221413">
    <property type="component" value="Unassembled WGS sequence"/>
</dbReference>
<dbReference type="SMART" id="SM01149">
    <property type="entry name" value="DUF1237"/>
    <property type="match status" value="1"/>
</dbReference>
<dbReference type="GO" id="GO:0003824">
    <property type="term" value="F:catalytic activity"/>
    <property type="evidence" value="ECO:0007669"/>
    <property type="project" value="UniProtKB-ARBA"/>
</dbReference>
<dbReference type="Pfam" id="PF06824">
    <property type="entry name" value="Glyco_hydro_125"/>
    <property type="match status" value="1"/>
</dbReference>
<evidence type="ECO:0000256" key="2">
    <source>
        <dbReference type="SAM" id="MobiDB-lite"/>
    </source>
</evidence>
<keyword evidence="4" id="KW-1185">Reference proteome</keyword>
<dbReference type="InterPro" id="IPR008313">
    <property type="entry name" value="GH125"/>
</dbReference>
<feature type="region of interest" description="Disordered" evidence="2">
    <location>
        <begin position="1"/>
        <end position="50"/>
    </location>
</feature>
<dbReference type="Gene3D" id="1.50.10.10">
    <property type="match status" value="1"/>
</dbReference>
<dbReference type="SUPFAM" id="SSF48208">
    <property type="entry name" value="Six-hairpin glycosidases"/>
    <property type="match status" value="1"/>
</dbReference>
<reference evidence="3" key="1">
    <citation type="submission" date="2023-01" db="EMBL/GenBank/DDBJ databases">
        <title>The chitinases involved in constricting ring structure development in the nematode-trapping fungus Drechslerella dactyloides.</title>
        <authorList>
            <person name="Wang R."/>
            <person name="Zhang L."/>
            <person name="Tang P."/>
            <person name="Li S."/>
            <person name="Liang L."/>
        </authorList>
    </citation>
    <scope>NUCLEOTIDE SEQUENCE</scope>
    <source>
        <strain evidence="3">YMF1.00031</strain>
    </source>
</reference>
<feature type="region of interest" description="Disordered" evidence="2">
    <location>
        <begin position="1249"/>
        <end position="1271"/>
    </location>
</feature>
<feature type="compositionally biased region" description="Polar residues" evidence="2">
    <location>
        <begin position="27"/>
        <end position="41"/>
    </location>
</feature>
<dbReference type="PANTHER" id="PTHR31047:SF0">
    <property type="entry name" value="MEIOTICALLY UP-REGULATED GENE 157 PROTEIN"/>
    <property type="match status" value="1"/>
</dbReference>
<comment type="caution">
    <text evidence="3">The sequence shown here is derived from an EMBL/GenBank/DDBJ whole genome shotgun (WGS) entry which is preliminary data.</text>
</comment>
<proteinExistence type="inferred from homology"/>
<organism evidence="3 4">
    <name type="scientific">Drechslerella dactyloides</name>
    <name type="common">Nematode-trapping fungus</name>
    <name type="synonym">Arthrobotrys dactyloides</name>
    <dbReference type="NCBI Taxonomy" id="74499"/>
    <lineage>
        <taxon>Eukaryota</taxon>
        <taxon>Fungi</taxon>
        <taxon>Dikarya</taxon>
        <taxon>Ascomycota</taxon>
        <taxon>Pezizomycotina</taxon>
        <taxon>Orbiliomycetes</taxon>
        <taxon>Orbiliales</taxon>
        <taxon>Orbiliaceae</taxon>
        <taxon>Drechslerella</taxon>
    </lineage>
</organism>
<dbReference type="InterPro" id="IPR012341">
    <property type="entry name" value="6hp_glycosidase-like_sf"/>
</dbReference>
<feature type="compositionally biased region" description="Polar residues" evidence="2">
    <location>
        <begin position="1041"/>
        <end position="1054"/>
    </location>
</feature>
<dbReference type="EMBL" id="JAQGDS010000007">
    <property type="protein sequence ID" value="KAJ6259260.1"/>
    <property type="molecule type" value="Genomic_DNA"/>
</dbReference>
<gene>
    <name evidence="3" type="ORF">Dda_6159</name>
</gene>
<dbReference type="GO" id="GO:0110078">
    <property type="term" value="C:TTT Hsp90 cochaperone complex"/>
    <property type="evidence" value="ECO:0007669"/>
    <property type="project" value="InterPro"/>
</dbReference>
<sequence length="1683" mass="184962">MVPGMYHQACSHKEHSDGGSRAPALPQNHNHAQNAGYTTSEASSRRTNENTNTNANEVVALPYPEEVPSQWPGQAQPATTAHGTHTHESTTVYIIRHACEVGADYDDVHELYATRYGGDPRDDDAVRTAVLADIREVIVETASGRGRGARGRGRRGGGRGRYLRYLEHLKQECRVYSSADKPQIGRTPRQQQRHDALLARDTRISRAEQATDLDISYAHAALAALGRRSTTIRIRSDPAKHALLTEAYADQAMLYRRLNELHDATKEILAKRMREKAAARRMREEGWQGAFLVEEGDSADEGGRAGGLAPWGVDDEIENALKGTGALALGQDVAFCALQSTTFLSRILISTSHAHHYTRKYRHLGHSPRAIPVAGQSITVLSAAMSGASPGTLDPDDRDQAAGEILPLPSQTQTRKVRTETMDLLALAASTAAGSKAPPALLSYDGIVDLDEVDEMTELADNVYEMQRIADGSLADSRRTLTSLYLCEYIRLLRGGEDVETDTQGGFACAQRLLLAVCQIRPSPGVWDDVESEEEQENPDVAIMPWMEKVVAASLPNAVPAEKVREMLVKCKADVGMAVSRLLDELSEDEEEGKGEDTTAANEPDKVGREGEPHLLIFQRTAWLAVSILERLTKTTPDLVKEQYPLTAFMTGLAVHGDRGTGWSTPDTIAACERMHDALKKEFTADALSNMLTTVKKMPVFSKLPASVTGTGRRALRVPKTGKELDVELRNQRAVEYAEGLAILRFAIREMQPSVIERTWHLIVPPVLTALDDGNVLSRAHACDVLSSLLVSVDAEFLIRTGLKPVFEEAVTPCLHFLPPLTPVGQAGRSFAAGVGVLVTLAEAGTRDDIEMYRNLDKIMRDGVLRAVTYAGENARMMEVVVAQAAVVARRLGTRTIRHLEKLIEMCEAPLVSPFMSTYPSLAVAALRTLEEVVRTSWPRMERHNVRVFNAIITCWTRVLADGGDGERKLDGVASANVDGGGQIAIEGGGGDAAVFGPLRAVSTVMPSIRPPANVNSCPSGLPQGARLPMYHRTPRPVPATPSSTLPPDNQLFQQPPPPSSSSVASSSHANHLDDEHSSEPGSPIAFRAPPRRPSTYRPPSPSKHPLHKRTYSSSPTAAVDADDYDNRWLSLSNLLMLFLTTVIVALLFFQTHAAPGVQFTGFDGDPWGDGCPDYKDYSARSHLPLSDGPLELPYQRPVPECRSFRSEAVEKVIRDITSKLVDRDLARLFENCYPSTLDTTVRWHVDGNDKADEDDDEPADDDKFDPGWGEERVKGPQSFIVTGDINAEWLRDSTNQLAGYMPLLKKDEKLKTLVRGAINTQAGYVIESPYCNAFQPPRDSNIRPSNNGQDDAVRPTYDHNTVFECKYEIDSLANFFSLANQYYAHTGDLSFVNDRFMQAVQSVFAVLDKQAMPTFMEDGVPMHPLYTFQRNTNIGTETLALSGRGYPLNDNSSLIRSAFRPSDDACILQYFIPGNAFMSVELIRLAKLLSKAGQREDATTAKRWGESIAEGVKTHGIVDDPVWGKVYAYEVDGYGSRIMMDDANLPSLLSLPKLGWTTVNDPVYQNTRRMILSRKGNPYYLEGRFFKGIGGPHVGLKHAWPMSVLMQAMTSDDDAEILGALESVKKVSLMGLINEGVSVHVRYDYTRSWFAWANSVFAQTVLDLAGRKPHLVFGKGAKPYEI</sequence>
<feature type="compositionally biased region" description="Acidic residues" evidence="2">
    <location>
        <begin position="1252"/>
        <end position="1264"/>
    </location>
</feature>
<dbReference type="InterPro" id="IPR008928">
    <property type="entry name" value="6-hairpin_glycosidase_sf"/>
</dbReference>
<name>A0AAD6IX87_DREDA</name>